<dbReference type="PANTHER" id="PTHR37836:SF2">
    <property type="entry name" value="DUF4038 DOMAIN-CONTAINING PROTEIN"/>
    <property type="match status" value="1"/>
</dbReference>
<evidence type="ECO:0000313" key="6">
    <source>
        <dbReference type="Proteomes" id="UP000655570"/>
    </source>
</evidence>
<dbReference type="PROSITE" id="PS51257">
    <property type="entry name" value="PROKAR_LIPOPROTEIN"/>
    <property type="match status" value="1"/>
</dbReference>
<name>A0ABR8TVS2_9CELL</name>
<evidence type="ECO:0000256" key="1">
    <source>
        <dbReference type="SAM" id="MobiDB-lite"/>
    </source>
</evidence>
<dbReference type="InterPro" id="IPR024749">
    <property type="entry name" value="Collagen-bd_put"/>
</dbReference>
<proteinExistence type="predicted"/>
<feature type="chain" id="PRO_5045602907" evidence="2">
    <location>
        <begin position="25"/>
        <end position="481"/>
    </location>
</feature>
<keyword evidence="6" id="KW-1185">Reference proteome</keyword>
<protein>
    <submittedName>
        <fullName evidence="5">DUF4038 domain-containing protein</fullName>
    </submittedName>
</protein>
<dbReference type="EMBL" id="JACSQF010000001">
    <property type="protein sequence ID" value="MBD7979409.1"/>
    <property type="molecule type" value="Genomic_DNA"/>
</dbReference>
<feature type="domain" description="Apiosidase-like catalytic" evidence="4">
    <location>
        <begin position="72"/>
        <end position="372"/>
    </location>
</feature>
<evidence type="ECO:0000313" key="5">
    <source>
        <dbReference type="EMBL" id="MBD7979409.1"/>
    </source>
</evidence>
<dbReference type="InterPro" id="IPR025277">
    <property type="entry name" value="Apiosidase-like_cat_dom"/>
</dbReference>
<accession>A0ABR8TVS2</accession>
<keyword evidence="2" id="KW-0732">Signal</keyword>
<evidence type="ECO:0000259" key="3">
    <source>
        <dbReference type="Pfam" id="PF12904"/>
    </source>
</evidence>
<dbReference type="InterPro" id="IPR017853">
    <property type="entry name" value="GH"/>
</dbReference>
<dbReference type="Gene3D" id="3.20.20.80">
    <property type="entry name" value="Glycosidases"/>
    <property type="match status" value="1"/>
</dbReference>
<dbReference type="Pfam" id="PF12904">
    <property type="entry name" value="Collagen_bind_2"/>
    <property type="match status" value="1"/>
</dbReference>
<gene>
    <name evidence="5" type="ORF">H9641_01565</name>
</gene>
<feature type="compositionally biased region" description="Polar residues" evidence="1">
    <location>
        <begin position="30"/>
        <end position="39"/>
    </location>
</feature>
<feature type="domain" description="Putative collagen-binding" evidence="3">
    <location>
        <begin position="405"/>
        <end position="479"/>
    </location>
</feature>
<dbReference type="PANTHER" id="PTHR37836">
    <property type="entry name" value="LMO1036 PROTEIN"/>
    <property type="match status" value="1"/>
</dbReference>
<comment type="caution">
    <text evidence="5">The sequence shown here is derived from an EMBL/GenBank/DDBJ whole genome shotgun (WGS) entry which is preliminary data.</text>
</comment>
<organism evidence="5 6">
    <name type="scientific">Oerskovia merdavium</name>
    <dbReference type="NCBI Taxonomy" id="2762227"/>
    <lineage>
        <taxon>Bacteria</taxon>
        <taxon>Bacillati</taxon>
        <taxon>Actinomycetota</taxon>
        <taxon>Actinomycetes</taxon>
        <taxon>Micrococcales</taxon>
        <taxon>Cellulomonadaceae</taxon>
        <taxon>Oerskovia</taxon>
    </lineage>
</organism>
<feature type="compositionally biased region" description="Low complexity" evidence="1">
    <location>
        <begin position="40"/>
        <end position="52"/>
    </location>
</feature>
<feature type="region of interest" description="Disordered" evidence="1">
    <location>
        <begin position="23"/>
        <end position="65"/>
    </location>
</feature>
<evidence type="ECO:0000259" key="4">
    <source>
        <dbReference type="Pfam" id="PF13204"/>
    </source>
</evidence>
<reference evidence="5 6" key="1">
    <citation type="submission" date="2020-08" db="EMBL/GenBank/DDBJ databases">
        <title>A Genomic Blueprint of the Chicken Gut Microbiome.</title>
        <authorList>
            <person name="Gilroy R."/>
            <person name="Ravi A."/>
            <person name="Getino M."/>
            <person name="Pursley I."/>
            <person name="Horton D.L."/>
            <person name="Alikhan N.-F."/>
            <person name="Baker D."/>
            <person name="Gharbi K."/>
            <person name="Hall N."/>
            <person name="Watson M."/>
            <person name="Adriaenssens E.M."/>
            <person name="Foster-Nyarko E."/>
            <person name="Jarju S."/>
            <person name="Secka A."/>
            <person name="Antonio M."/>
            <person name="Oren A."/>
            <person name="Chaudhuri R."/>
            <person name="La Ragione R.M."/>
            <person name="Hildebrand F."/>
            <person name="Pallen M.J."/>
        </authorList>
    </citation>
    <scope>NUCLEOTIDE SEQUENCE [LARGE SCALE GENOMIC DNA]</scope>
    <source>
        <strain evidence="5 6">Sa2CUA9</strain>
    </source>
</reference>
<dbReference type="Proteomes" id="UP000655570">
    <property type="component" value="Unassembled WGS sequence"/>
</dbReference>
<feature type="signal peptide" evidence="2">
    <location>
        <begin position="1"/>
        <end position="24"/>
    </location>
</feature>
<dbReference type="SUPFAM" id="SSF51445">
    <property type="entry name" value="(Trans)glycosidases"/>
    <property type="match status" value="1"/>
</dbReference>
<evidence type="ECO:0000256" key="2">
    <source>
        <dbReference type="SAM" id="SignalP"/>
    </source>
</evidence>
<sequence length="481" mass="51736">MTMRTRAVGALLLALLLGACTSGPQEREPSLTTGPSTAGPQSSAPARSESAPPSAPTGTWSTEGLPVVAGADGQHLVDQRGDPLLVHAETIWAAMQSLDGDEFAAHMARRHAQGFNAVLMTPVPWIGLDGESMATVDGLRPFEDDGVTFVEEYWAELDRRLAVARENGITVFLAASGVGVAAEQQGHAWGADQASAMGRAIGERYAATPGIVWLMGVDYRPEDWERYDAEMLAFVDGLRAGGDRHLVTVQYYNTDSTSYDNPAWRGVYQLEAAYTYRPSYGPVLTAYERGIAPVMLIEANFESENNEGGPPTTDETLRRQMLWTYTSGGTGAAYGHRSVWQFSDDWESVTDTPAVEQLQLIHAQFSSIRWWDLVPDADDALLVEGGGEATTRGTQDGGFADVLESDRATSARSAAGDLAVVYVPTARRLSLDLSLVPEVTRARWFDPTSGALVEFALTADMTTPGANAAGDGDWLLLLDRG</sequence>
<dbReference type="Pfam" id="PF13204">
    <property type="entry name" value="Apiosidase"/>
    <property type="match status" value="1"/>
</dbReference>